<dbReference type="Proteomes" id="UP000539175">
    <property type="component" value="Unassembled WGS sequence"/>
</dbReference>
<accession>A0A7X0EEI3</accession>
<evidence type="ECO:0000313" key="3">
    <source>
        <dbReference type="Proteomes" id="UP000539175"/>
    </source>
</evidence>
<dbReference type="InterPro" id="IPR055245">
    <property type="entry name" value="HTH_proteobacteria"/>
</dbReference>
<dbReference type="EMBL" id="JACIIZ010000010">
    <property type="protein sequence ID" value="MBB6253050.1"/>
    <property type="molecule type" value="Genomic_DNA"/>
</dbReference>
<dbReference type="AlphaFoldDB" id="A0A7X0EEI3"/>
<keyword evidence="3" id="KW-1185">Reference proteome</keyword>
<feature type="domain" description="Winged helix-turn-helix" evidence="1">
    <location>
        <begin position="2"/>
        <end position="63"/>
    </location>
</feature>
<comment type="caution">
    <text evidence="2">The sequence shown here is derived from an EMBL/GenBank/DDBJ whole genome shotgun (WGS) entry which is preliminary data.</text>
</comment>
<evidence type="ECO:0000313" key="2">
    <source>
        <dbReference type="EMBL" id="MBB6253050.1"/>
    </source>
</evidence>
<name>A0A7X0EEI3_9PROT</name>
<dbReference type="Pfam" id="PF14090">
    <property type="entry name" value="HTH_39"/>
    <property type="match status" value="1"/>
</dbReference>
<organism evidence="2 3">
    <name type="scientific">Nitrospirillum iridis</name>
    <dbReference type="NCBI Taxonomy" id="765888"/>
    <lineage>
        <taxon>Bacteria</taxon>
        <taxon>Pseudomonadati</taxon>
        <taxon>Pseudomonadota</taxon>
        <taxon>Alphaproteobacteria</taxon>
        <taxon>Rhodospirillales</taxon>
        <taxon>Azospirillaceae</taxon>
        <taxon>Nitrospirillum</taxon>
    </lineage>
</organism>
<reference evidence="2 3" key="1">
    <citation type="submission" date="2020-08" db="EMBL/GenBank/DDBJ databases">
        <title>Genomic Encyclopedia of Type Strains, Phase IV (KMG-IV): sequencing the most valuable type-strain genomes for metagenomic binning, comparative biology and taxonomic classification.</title>
        <authorList>
            <person name="Goeker M."/>
        </authorList>
    </citation>
    <scope>NUCLEOTIDE SEQUENCE [LARGE SCALE GENOMIC DNA]</scope>
    <source>
        <strain evidence="2 3">DSM 22198</strain>
    </source>
</reference>
<evidence type="ECO:0000259" key="1">
    <source>
        <dbReference type="Pfam" id="PF14090"/>
    </source>
</evidence>
<dbReference type="RefSeq" id="WP_184803082.1">
    <property type="nucleotide sequence ID" value="NZ_JACIIZ010000010.1"/>
</dbReference>
<proteinExistence type="predicted"/>
<gene>
    <name evidence="2" type="ORF">FHS74_003619</name>
</gene>
<protein>
    <recommendedName>
        <fullName evidence="1">Winged helix-turn-helix domain-containing protein</fullName>
    </recommendedName>
</protein>
<sequence length="91" mass="10386">MTQLDLLARHFRVRGTLTPLEASHLYGVASFHRRIADLAARGWEFTKTRKRDLNGTPYVEYRVVTHPLVGLKKAPGVPMIRRPADSRITYA</sequence>